<gene>
    <name evidence="1" type="ORF">AFUS01_LOCUS11005</name>
</gene>
<proteinExistence type="predicted"/>
<keyword evidence="2" id="KW-1185">Reference proteome</keyword>
<dbReference type="EMBL" id="CAJVCH010083134">
    <property type="protein sequence ID" value="CAG7721816.1"/>
    <property type="molecule type" value="Genomic_DNA"/>
</dbReference>
<comment type="caution">
    <text evidence="1">The sequence shown here is derived from an EMBL/GenBank/DDBJ whole genome shotgun (WGS) entry which is preliminary data.</text>
</comment>
<evidence type="ECO:0000313" key="1">
    <source>
        <dbReference type="EMBL" id="CAG7721816.1"/>
    </source>
</evidence>
<name>A0A8J2NQB9_9HEXA</name>
<protein>
    <submittedName>
        <fullName evidence="1">Uncharacterized protein</fullName>
    </submittedName>
</protein>
<organism evidence="1 2">
    <name type="scientific">Allacma fusca</name>
    <dbReference type="NCBI Taxonomy" id="39272"/>
    <lineage>
        <taxon>Eukaryota</taxon>
        <taxon>Metazoa</taxon>
        <taxon>Ecdysozoa</taxon>
        <taxon>Arthropoda</taxon>
        <taxon>Hexapoda</taxon>
        <taxon>Collembola</taxon>
        <taxon>Symphypleona</taxon>
        <taxon>Sminthuridae</taxon>
        <taxon>Allacma</taxon>
    </lineage>
</organism>
<dbReference type="AlphaFoldDB" id="A0A8J2NQB9"/>
<dbReference type="Proteomes" id="UP000708208">
    <property type="component" value="Unassembled WGS sequence"/>
</dbReference>
<dbReference type="OrthoDB" id="2131567at2759"/>
<sequence length="88" mass="9942">MDILYKNDSNPSTETVLSASEEIVKTFMNVTISPSQWLRGSVTQILNASIKLRGKRDYGSDNNMIENYNVISTTTEKFDGDVFNALRF</sequence>
<evidence type="ECO:0000313" key="2">
    <source>
        <dbReference type="Proteomes" id="UP000708208"/>
    </source>
</evidence>
<accession>A0A8J2NQB9</accession>
<reference evidence="1" key="1">
    <citation type="submission" date="2021-06" db="EMBL/GenBank/DDBJ databases">
        <authorList>
            <person name="Hodson N. C."/>
            <person name="Mongue J. A."/>
            <person name="Jaron S. K."/>
        </authorList>
    </citation>
    <scope>NUCLEOTIDE SEQUENCE</scope>
</reference>